<evidence type="ECO:0000256" key="1">
    <source>
        <dbReference type="SAM" id="MobiDB-lite"/>
    </source>
</evidence>
<dbReference type="AlphaFoldDB" id="A0A139IRL7"/>
<feature type="compositionally biased region" description="Polar residues" evidence="1">
    <location>
        <begin position="76"/>
        <end position="91"/>
    </location>
</feature>
<name>A0A139IRL7_9PEZI</name>
<evidence type="ECO:0000313" key="2">
    <source>
        <dbReference type="EMBL" id="KXT17335.1"/>
    </source>
</evidence>
<keyword evidence="3" id="KW-1185">Reference proteome</keyword>
<feature type="region of interest" description="Disordered" evidence="1">
    <location>
        <begin position="1"/>
        <end position="112"/>
    </location>
</feature>
<dbReference type="EMBL" id="LFZO01000021">
    <property type="protein sequence ID" value="KXT17335.1"/>
    <property type="molecule type" value="Genomic_DNA"/>
</dbReference>
<reference evidence="2 3" key="1">
    <citation type="submission" date="2015-07" db="EMBL/GenBank/DDBJ databases">
        <title>Comparative genomics of the Sigatoka disease complex on banana suggests a link between parallel evolutionary changes in Pseudocercospora fijiensis and Pseudocercospora eumusae and increased virulence on the banana host.</title>
        <authorList>
            <person name="Chang T.-C."/>
            <person name="Salvucci A."/>
            <person name="Crous P.W."/>
            <person name="Stergiopoulos I."/>
        </authorList>
    </citation>
    <scope>NUCLEOTIDE SEQUENCE [LARGE SCALE GENOMIC DNA]</scope>
    <source>
        <strain evidence="2 3">CBS 116634</strain>
    </source>
</reference>
<feature type="compositionally biased region" description="Basic residues" evidence="1">
    <location>
        <begin position="43"/>
        <end position="56"/>
    </location>
</feature>
<protein>
    <submittedName>
        <fullName evidence="2">Uncharacterized protein</fullName>
    </submittedName>
</protein>
<proteinExistence type="predicted"/>
<accession>A0A139IRL7</accession>
<sequence>MSTSVSSSFRRMSRTSDSSFSCLPSRSAIVKSSGGGNELVKRQSFKRRCKRRRHQAPRPASRAEFQRDDRYAAHANSLTTRQRSHSPTGSDQCFGRDQRVEGQQTATGTGRCRRLKMSLRRRTERRNRMGASRTSVTDEWLVQCARTRCALHVYDAIARDNERAGKTVVVVAQTVQTLQREESQKQRIGKWLWR</sequence>
<gene>
    <name evidence="2" type="ORF">AC579_3860</name>
</gene>
<comment type="caution">
    <text evidence="2">The sequence shown here is derived from an EMBL/GenBank/DDBJ whole genome shotgun (WGS) entry which is preliminary data.</text>
</comment>
<feature type="compositionally biased region" description="Low complexity" evidence="1">
    <location>
        <begin position="1"/>
        <end position="21"/>
    </location>
</feature>
<dbReference type="Proteomes" id="UP000073492">
    <property type="component" value="Unassembled WGS sequence"/>
</dbReference>
<evidence type="ECO:0000313" key="3">
    <source>
        <dbReference type="Proteomes" id="UP000073492"/>
    </source>
</evidence>
<organism evidence="2 3">
    <name type="scientific">Pseudocercospora musae</name>
    <dbReference type="NCBI Taxonomy" id="113226"/>
    <lineage>
        <taxon>Eukaryota</taxon>
        <taxon>Fungi</taxon>
        <taxon>Dikarya</taxon>
        <taxon>Ascomycota</taxon>
        <taxon>Pezizomycotina</taxon>
        <taxon>Dothideomycetes</taxon>
        <taxon>Dothideomycetidae</taxon>
        <taxon>Mycosphaerellales</taxon>
        <taxon>Mycosphaerellaceae</taxon>
        <taxon>Pseudocercospora</taxon>
    </lineage>
</organism>